<reference evidence="2" key="4">
    <citation type="journal article" date="2023" name="Microbiol. Resour. Announc.">
        <title>Complete Genome Sequence of Vulcanisaeta souniana Strain IC-059, a Hyperthermophilic Archaeon Isolated from Hot Spring Water in Japan.</title>
        <authorList>
            <person name="Kato S."/>
            <person name="Itoh T."/>
            <person name="Wu L."/>
            <person name="Ma J."/>
            <person name="Ohkuma M."/>
        </authorList>
    </citation>
    <scope>NUCLEOTIDE SEQUENCE</scope>
    <source>
        <strain evidence="2">JCM 11219</strain>
    </source>
</reference>
<reference evidence="3" key="1">
    <citation type="journal article" date="2014" name="Int. J. Syst. Evol. Microbiol.">
        <title>Complete genome sequence of Corynebacterium casei LMG S-19264T (=DSM 44701T), isolated from a smear-ripened cheese.</title>
        <authorList>
            <consortium name="US DOE Joint Genome Institute (JGI-PGF)"/>
            <person name="Walter F."/>
            <person name="Albersmeier A."/>
            <person name="Kalinowski J."/>
            <person name="Ruckert C."/>
        </authorList>
    </citation>
    <scope>NUCLEOTIDE SEQUENCE</scope>
    <source>
        <strain evidence="3">JCM 11219</strain>
    </source>
</reference>
<feature type="transmembrane region" description="Helical" evidence="1">
    <location>
        <begin position="456"/>
        <end position="481"/>
    </location>
</feature>
<feature type="transmembrane region" description="Helical" evidence="1">
    <location>
        <begin position="430"/>
        <end position="450"/>
    </location>
</feature>
<dbReference type="Proteomes" id="UP001060771">
    <property type="component" value="Chromosome"/>
</dbReference>
<feature type="transmembrane region" description="Helical" evidence="1">
    <location>
        <begin position="388"/>
        <end position="409"/>
    </location>
</feature>
<gene>
    <name evidence="3" type="ORF">GCM10007112_11600</name>
    <name evidence="2" type="ORF">Vsou_24460</name>
</gene>
<dbReference type="Proteomes" id="UP000657075">
    <property type="component" value="Unassembled WGS sequence"/>
</dbReference>
<dbReference type="EMBL" id="BMNM01000004">
    <property type="protein sequence ID" value="GGI76482.1"/>
    <property type="molecule type" value="Genomic_DNA"/>
</dbReference>
<dbReference type="AlphaFoldDB" id="A0A830EF06"/>
<name>A0A830EF06_9CREN</name>
<accession>A0A830EF06</accession>
<feature type="transmembrane region" description="Helical" evidence="1">
    <location>
        <begin position="137"/>
        <end position="158"/>
    </location>
</feature>
<feature type="transmembrane region" description="Helical" evidence="1">
    <location>
        <begin position="164"/>
        <end position="185"/>
    </location>
</feature>
<evidence type="ECO:0000313" key="4">
    <source>
        <dbReference type="Proteomes" id="UP000657075"/>
    </source>
</evidence>
<evidence type="ECO:0000313" key="3">
    <source>
        <dbReference type="EMBL" id="GGI76482.1"/>
    </source>
</evidence>
<feature type="transmembrane region" description="Helical" evidence="1">
    <location>
        <begin position="306"/>
        <end position="329"/>
    </location>
</feature>
<keyword evidence="1" id="KW-0812">Transmembrane</keyword>
<reference evidence="3" key="2">
    <citation type="submission" date="2020-09" db="EMBL/GenBank/DDBJ databases">
        <authorList>
            <person name="Sun Q."/>
            <person name="Ohkuma M."/>
        </authorList>
    </citation>
    <scope>NUCLEOTIDE SEQUENCE</scope>
    <source>
        <strain evidence="3">JCM 11219</strain>
    </source>
</reference>
<feature type="transmembrane region" description="Helical" evidence="1">
    <location>
        <begin position="223"/>
        <end position="242"/>
    </location>
</feature>
<dbReference type="GeneID" id="76207986"/>
<feature type="transmembrane region" description="Helical" evidence="1">
    <location>
        <begin position="38"/>
        <end position="60"/>
    </location>
</feature>
<evidence type="ECO:0000256" key="1">
    <source>
        <dbReference type="SAM" id="Phobius"/>
    </source>
</evidence>
<feature type="transmembrane region" description="Helical" evidence="1">
    <location>
        <begin position="72"/>
        <end position="98"/>
    </location>
</feature>
<proteinExistence type="predicted"/>
<keyword evidence="1" id="KW-1133">Transmembrane helix</keyword>
<feature type="transmembrane region" description="Helical" evidence="1">
    <location>
        <begin position="273"/>
        <end position="294"/>
    </location>
</feature>
<keyword evidence="1" id="KW-0472">Membrane</keyword>
<organism evidence="3 4">
    <name type="scientific">Vulcanisaeta souniana JCM 11219</name>
    <dbReference type="NCBI Taxonomy" id="1293586"/>
    <lineage>
        <taxon>Archaea</taxon>
        <taxon>Thermoproteota</taxon>
        <taxon>Thermoprotei</taxon>
        <taxon>Thermoproteales</taxon>
        <taxon>Thermoproteaceae</taxon>
        <taxon>Vulcanisaeta</taxon>
    </lineage>
</organism>
<dbReference type="EMBL" id="AP026830">
    <property type="protein sequence ID" value="BDR93353.1"/>
    <property type="molecule type" value="Genomic_DNA"/>
</dbReference>
<evidence type="ECO:0000313" key="2">
    <source>
        <dbReference type="EMBL" id="BDR93353.1"/>
    </source>
</evidence>
<evidence type="ECO:0008006" key="6">
    <source>
        <dbReference type="Google" id="ProtNLM"/>
    </source>
</evidence>
<protein>
    <recommendedName>
        <fullName evidence="6">Polysaccharide biosynthesis protein</fullName>
    </recommendedName>
</protein>
<reference evidence="5" key="3">
    <citation type="submission" date="2022-09" db="EMBL/GenBank/DDBJ databases">
        <title>Complete genome sequence of Vulcanisaeta souniana.</title>
        <authorList>
            <person name="Kato S."/>
            <person name="Itoh T."/>
            <person name="Ohkuma M."/>
        </authorList>
    </citation>
    <scope>NUCLEOTIDE SEQUENCE [LARGE SCALE GENOMIC DNA]</scope>
    <source>
        <strain evidence="5">JCM 11219</strain>
    </source>
</reference>
<keyword evidence="5" id="KW-1185">Reference proteome</keyword>
<dbReference type="RefSeq" id="WP_188603101.1">
    <property type="nucleotide sequence ID" value="NZ_AP026830.1"/>
</dbReference>
<feature type="transmembrane region" description="Helical" evidence="1">
    <location>
        <begin position="104"/>
        <end position="125"/>
    </location>
</feature>
<sequence>MARSVRTLAVFASLLALLSSFTYNIAITRKIPTVGLGLLSLLNAAAAFSALPTALIGFTYPRLTARDKGLNIKAALGVSSILYLVTLALTAGYLISVWSEMGNYALLIFTIATLSEVTVYLQTVTNSVLMVKDRSRFIITSIIQSIMKFMFIPVIMFMGWTIAAVLWSSFFIAIIPSVYAFLYTLRFHVDVHNVRRYLREVINSSWVPLMGYAINSFRSLDAMFIGIFGYAQLGVWYVIFILSKPFGYGNAIVNVTYGELLERNRLSIIYRDLLIILFITTYAALALTLFPSVYLNLIRPGMRGEFSLLVLPIVLLAINSVLGNVNQFISNVMQGIDKRDIEGNSEIRPGVYLRSLVLHTHLAELMFTIVYLSTMIPLILLFKGLGFVYYAVIGALISSLLANLVALGFRFTKFGVFRTVFKGRDFLIDYVAPLIASIAILIPITRIIRFTLYSSVIISLVQALIVSVITLAVYAGISMLISRNVRIMITILIRRMLGAVTISQP</sequence>
<evidence type="ECO:0000313" key="5">
    <source>
        <dbReference type="Proteomes" id="UP001060771"/>
    </source>
</evidence>
<dbReference type="OrthoDB" id="28419at2157"/>